<protein>
    <submittedName>
        <fullName evidence="2">Uncharacterized protein DUF4249</fullName>
    </submittedName>
</protein>
<dbReference type="EMBL" id="BLAU01000001">
    <property type="protein sequence ID" value="GET22161.1"/>
    <property type="molecule type" value="Genomic_DNA"/>
</dbReference>
<evidence type="ECO:0000313" key="2">
    <source>
        <dbReference type="EMBL" id="PSK81043.1"/>
    </source>
</evidence>
<dbReference type="OrthoDB" id="1062680at2"/>
<keyword evidence="4" id="KW-1185">Reference proteome</keyword>
<dbReference type="Proteomes" id="UP000396862">
    <property type="component" value="Unassembled WGS sequence"/>
</dbReference>
<reference evidence="1 4" key="2">
    <citation type="submission" date="2019-10" db="EMBL/GenBank/DDBJ databases">
        <title>Prolixibacter strains distinguished by the presence of nitrate reductase genes were adept at nitrate-dependent anaerobic corrosion of metallic iron and carbon steel.</title>
        <authorList>
            <person name="Iino T."/>
            <person name="Shono N."/>
            <person name="Ito K."/>
            <person name="Nakamura R."/>
            <person name="Sueoka K."/>
            <person name="Harayama S."/>
            <person name="Ohkuma M."/>
        </authorList>
    </citation>
    <scope>NUCLEOTIDE SEQUENCE [LARGE SCALE GENOMIC DNA]</scope>
    <source>
        <strain evidence="1 4">MIC1-1</strain>
    </source>
</reference>
<dbReference type="Pfam" id="PF14054">
    <property type="entry name" value="DUF4249"/>
    <property type="match status" value="1"/>
</dbReference>
<comment type="caution">
    <text evidence="2">The sequence shown here is derived from an EMBL/GenBank/DDBJ whole genome shotgun (WGS) entry which is preliminary data.</text>
</comment>
<gene>
    <name evidence="2" type="ORF">CLV93_11120</name>
    <name evidence="1" type="ORF">JCM18694_24070</name>
</gene>
<dbReference type="AlphaFoldDB" id="A0A2P8C7T7"/>
<evidence type="ECO:0000313" key="4">
    <source>
        <dbReference type="Proteomes" id="UP000396862"/>
    </source>
</evidence>
<sequence length="391" mass="44079">MMIVKKKYLMLMAITIVGFGIQRCVEPFNPPVTNYNDLLVISGTLTDEPGTQTITVSRTTPYTDSTYVPENGCSVTVVDDKGNIISYTGKGEGKYVANITSGDLGYGTSYMLRVIDNKGDVYESDYQTLQPAPPIDSLTASYQSKSTAENPDGLKGYQFYVNTSDPSGKTQYYRWSMQETWEYHSPYTVAAMWDGTLHLNYHFENNRTTCWMTKEVPGIYTATTRDLAEDVLKNYKLNYVSTQSDRLMWRYSLLVREYSLSAEAYEFWNGLEKQTQQTGGLFESQPYMIRGNLTCVSKPGKVVLGYFSASGVSKKRIFVGPAPDPVREIFCSSDTIKSIRDDLMPYPSSSYPVYMYNFILPSGAIVKVASNQQCFDCLKRGGTNVRPSYWQ</sequence>
<dbReference type="InterPro" id="IPR025345">
    <property type="entry name" value="DUF4249"/>
</dbReference>
<name>A0A2P8C7T7_9BACT</name>
<reference evidence="2 3" key="1">
    <citation type="submission" date="2018-03" db="EMBL/GenBank/DDBJ databases">
        <title>Genomic Encyclopedia of Archaeal and Bacterial Type Strains, Phase II (KMG-II): from individual species to whole genera.</title>
        <authorList>
            <person name="Goeker M."/>
        </authorList>
    </citation>
    <scope>NUCLEOTIDE SEQUENCE [LARGE SCALE GENOMIC DNA]</scope>
    <source>
        <strain evidence="2 3">DSM 27267</strain>
    </source>
</reference>
<evidence type="ECO:0000313" key="1">
    <source>
        <dbReference type="EMBL" id="GET22161.1"/>
    </source>
</evidence>
<dbReference type="EMBL" id="PYGC01000011">
    <property type="protein sequence ID" value="PSK81043.1"/>
    <property type="molecule type" value="Genomic_DNA"/>
</dbReference>
<evidence type="ECO:0000313" key="3">
    <source>
        <dbReference type="Proteomes" id="UP000240621"/>
    </source>
</evidence>
<accession>A0A2P8C7T7</accession>
<proteinExistence type="predicted"/>
<organism evidence="2 3">
    <name type="scientific">Prolixibacter denitrificans</name>
    <dbReference type="NCBI Taxonomy" id="1541063"/>
    <lineage>
        <taxon>Bacteria</taxon>
        <taxon>Pseudomonadati</taxon>
        <taxon>Bacteroidota</taxon>
        <taxon>Bacteroidia</taxon>
        <taxon>Marinilabiliales</taxon>
        <taxon>Prolixibacteraceae</taxon>
        <taxon>Prolixibacter</taxon>
    </lineage>
</organism>
<dbReference type="Proteomes" id="UP000240621">
    <property type="component" value="Unassembled WGS sequence"/>
</dbReference>